<dbReference type="OrthoDB" id="642193at2759"/>
<dbReference type="AlphaFoldDB" id="A0A7J6UZJ5"/>
<accession>A0A7J6UZJ5</accession>
<proteinExistence type="predicted"/>
<sequence>MTKQIKSLEDTWLQQYSCTCLMLRRVGKQSSQWDVSLVLLKLFRPCFEQALDANLKRIEESSTSLAAADDWVLTYLPVSTRPSGRPTPTSHGGVIVSQPKISSSAHRFDTMVRVINRYVLQLINALPGSMEAKGNSGNKIAWIETEAQHITLLGNASLLADELLPQSAMKLGSSCQVGKKDDSSRSASDKQNRLPEQREWKRRLQLAIDRMDGNVEEPELLPSPIFNFRMSSITADMFVGRERVATILLMRLTETVITCHSNYQTLWEEIEEGPTPLVPLAFNRCSIAFHLILKVFFGCNVGICPVSIRSTLASAEKCTKEKNVAEKVWVEKKPEAKKKLPKEGGSSNA</sequence>
<keyword evidence="1" id="KW-0813">Transport</keyword>
<dbReference type="EMBL" id="JABWDY010040818">
    <property type="protein sequence ID" value="KAF5177858.1"/>
    <property type="molecule type" value="Genomic_DNA"/>
</dbReference>
<dbReference type="GO" id="GO:0006887">
    <property type="term" value="P:exocytosis"/>
    <property type="evidence" value="ECO:0007669"/>
    <property type="project" value="InterPro"/>
</dbReference>
<dbReference type="Proteomes" id="UP000554482">
    <property type="component" value="Unassembled WGS sequence"/>
</dbReference>
<feature type="compositionally biased region" description="Basic and acidic residues" evidence="2">
    <location>
        <begin position="178"/>
        <end position="197"/>
    </location>
</feature>
<evidence type="ECO:0000313" key="3">
    <source>
        <dbReference type="EMBL" id="KAF5177858.1"/>
    </source>
</evidence>
<gene>
    <name evidence="3" type="ORF">FRX31_032556</name>
</gene>
<keyword evidence="4" id="KW-1185">Reference proteome</keyword>
<reference evidence="3 4" key="1">
    <citation type="submission" date="2020-06" db="EMBL/GenBank/DDBJ databases">
        <title>Transcriptomic and genomic resources for Thalictrum thalictroides and T. hernandezii: Facilitating candidate gene discovery in an emerging model plant lineage.</title>
        <authorList>
            <person name="Arias T."/>
            <person name="Riano-Pachon D.M."/>
            <person name="Di Stilio V.S."/>
        </authorList>
    </citation>
    <scope>NUCLEOTIDE SEQUENCE [LARGE SCALE GENOMIC DNA]</scope>
    <source>
        <strain evidence="4">cv. WT478/WT964</strain>
        <tissue evidence="3">Leaves</tissue>
    </source>
</reference>
<evidence type="ECO:0000256" key="1">
    <source>
        <dbReference type="ARBA" id="ARBA00022448"/>
    </source>
</evidence>
<feature type="region of interest" description="Disordered" evidence="2">
    <location>
        <begin position="174"/>
        <end position="197"/>
    </location>
</feature>
<dbReference type="GO" id="GO:0006893">
    <property type="term" value="P:Golgi to plasma membrane transport"/>
    <property type="evidence" value="ECO:0007669"/>
    <property type="project" value="TreeGrafter"/>
</dbReference>
<protein>
    <submittedName>
        <fullName evidence="3">Exocyst complex component exo84a</fullName>
    </submittedName>
</protein>
<dbReference type="PANTHER" id="PTHR21426">
    <property type="entry name" value="EXOCYST COMPLEX COMPONENT 8"/>
    <property type="match status" value="1"/>
</dbReference>
<dbReference type="InterPro" id="IPR033961">
    <property type="entry name" value="Exo84"/>
</dbReference>
<organism evidence="3 4">
    <name type="scientific">Thalictrum thalictroides</name>
    <name type="common">Rue-anemone</name>
    <name type="synonym">Anemone thalictroides</name>
    <dbReference type="NCBI Taxonomy" id="46969"/>
    <lineage>
        <taxon>Eukaryota</taxon>
        <taxon>Viridiplantae</taxon>
        <taxon>Streptophyta</taxon>
        <taxon>Embryophyta</taxon>
        <taxon>Tracheophyta</taxon>
        <taxon>Spermatophyta</taxon>
        <taxon>Magnoliopsida</taxon>
        <taxon>Ranunculales</taxon>
        <taxon>Ranunculaceae</taxon>
        <taxon>Thalictroideae</taxon>
        <taxon>Thalictrum</taxon>
    </lineage>
</organism>
<dbReference type="GO" id="GO:0000145">
    <property type="term" value="C:exocyst"/>
    <property type="evidence" value="ECO:0007669"/>
    <property type="project" value="InterPro"/>
</dbReference>
<evidence type="ECO:0000256" key="2">
    <source>
        <dbReference type="SAM" id="MobiDB-lite"/>
    </source>
</evidence>
<dbReference type="PANTHER" id="PTHR21426:SF15">
    <property type="entry name" value="EXOCYST COMPLEX COMPONENT EXO84A"/>
    <property type="match status" value="1"/>
</dbReference>
<evidence type="ECO:0000313" key="4">
    <source>
        <dbReference type="Proteomes" id="UP000554482"/>
    </source>
</evidence>
<comment type="caution">
    <text evidence="3">The sequence shown here is derived from an EMBL/GenBank/DDBJ whole genome shotgun (WGS) entry which is preliminary data.</text>
</comment>
<dbReference type="GO" id="GO:0008104">
    <property type="term" value="P:intracellular protein localization"/>
    <property type="evidence" value="ECO:0007669"/>
    <property type="project" value="TreeGrafter"/>
</dbReference>
<name>A0A7J6UZJ5_THATH</name>